<evidence type="ECO:0000256" key="2">
    <source>
        <dbReference type="ARBA" id="ARBA00008038"/>
    </source>
</evidence>
<evidence type="ECO:0000256" key="3">
    <source>
        <dbReference type="ARBA" id="ARBA00022448"/>
    </source>
</evidence>
<keyword evidence="12" id="KW-1185">Reference proteome</keyword>
<name>A0A4V3D7H2_9GAMM</name>
<dbReference type="OrthoDB" id="9806929at2"/>
<dbReference type="RefSeq" id="WP_133590917.1">
    <property type="nucleotide sequence ID" value="NZ_CP037953.1"/>
</dbReference>
<dbReference type="Proteomes" id="UP000295375">
    <property type="component" value="Unassembled WGS sequence"/>
</dbReference>
<evidence type="ECO:0000256" key="9">
    <source>
        <dbReference type="SAM" id="Phobius"/>
    </source>
</evidence>
<accession>A0A4V3D7H2</accession>
<keyword evidence="5 9" id="KW-0812">Transmembrane</keyword>
<dbReference type="PANTHER" id="PTHR30433">
    <property type="entry name" value="CHEMOTAXIS PROTEIN MOTA"/>
    <property type="match status" value="1"/>
</dbReference>
<feature type="domain" description="MotA/TolQ/ExbB proton channel" evidence="10">
    <location>
        <begin position="101"/>
        <end position="215"/>
    </location>
</feature>
<dbReference type="GO" id="GO:0006935">
    <property type="term" value="P:chemotaxis"/>
    <property type="evidence" value="ECO:0007669"/>
    <property type="project" value="InterPro"/>
</dbReference>
<evidence type="ECO:0000256" key="4">
    <source>
        <dbReference type="ARBA" id="ARBA00022475"/>
    </source>
</evidence>
<evidence type="ECO:0000256" key="6">
    <source>
        <dbReference type="ARBA" id="ARBA00022779"/>
    </source>
</evidence>
<comment type="similarity">
    <text evidence="2">Belongs to the MotA family.</text>
</comment>
<sequence>MRWDFTTVLGILAGVVVLLLALLAGGNLAGYIDVPSFLLVVTGSPFIVLARFRMRDSIQAMKDLKRIVQTVVPDPFQLIADIASMAEQARKGGLLALESAAVSDLFLQRGVDFIVDGHDAESVRQLLQKELMTRHSRHFRSVQVFRSWGDVAPAVGMIGTLVGLVAMLANLDDPSAIGPGMAIALLTTLYGALIAQFIALPIADKLEQVVQQEKRLRYMMIDGLQGIQNGVNPRLLTTQLQSYMEDQHG</sequence>
<protein>
    <submittedName>
        <fullName evidence="11">Chemotaxis protein MotA</fullName>
    </submittedName>
</protein>
<organism evidence="11 12">
    <name type="scientific">Permianibacter aggregans</name>
    <dbReference type="NCBI Taxonomy" id="1510150"/>
    <lineage>
        <taxon>Bacteria</taxon>
        <taxon>Pseudomonadati</taxon>
        <taxon>Pseudomonadota</taxon>
        <taxon>Gammaproteobacteria</taxon>
        <taxon>Pseudomonadales</taxon>
        <taxon>Pseudomonadaceae</taxon>
        <taxon>Permianibacter</taxon>
    </lineage>
</organism>
<comment type="caution">
    <text evidence="11">The sequence shown here is derived from an EMBL/GenBank/DDBJ whole genome shotgun (WGS) entry which is preliminary data.</text>
</comment>
<evidence type="ECO:0000256" key="5">
    <source>
        <dbReference type="ARBA" id="ARBA00022692"/>
    </source>
</evidence>
<dbReference type="Pfam" id="PF01618">
    <property type="entry name" value="MotA_ExbB"/>
    <property type="match status" value="1"/>
</dbReference>
<evidence type="ECO:0000259" key="10">
    <source>
        <dbReference type="Pfam" id="PF01618"/>
    </source>
</evidence>
<dbReference type="AlphaFoldDB" id="A0A4V3D7H2"/>
<evidence type="ECO:0000256" key="1">
    <source>
        <dbReference type="ARBA" id="ARBA00004651"/>
    </source>
</evidence>
<feature type="transmembrane region" description="Helical" evidence="9">
    <location>
        <begin position="34"/>
        <end position="52"/>
    </location>
</feature>
<keyword evidence="8 9" id="KW-0472">Membrane</keyword>
<evidence type="ECO:0000313" key="12">
    <source>
        <dbReference type="Proteomes" id="UP000295375"/>
    </source>
</evidence>
<dbReference type="EMBL" id="SNYM01000009">
    <property type="protein sequence ID" value="TDQ47697.1"/>
    <property type="molecule type" value="Genomic_DNA"/>
</dbReference>
<dbReference type="PANTHER" id="PTHR30433:SF2">
    <property type="entry name" value="MOTILITY PROTEIN A"/>
    <property type="match status" value="1"/>
</dbReference>
<keyword evidence="3" id="KW-0813">Transport</keyword>
<evidence type="ECO:0000256" key="7">
    <source>
        <dbReference type="ARBA" id="ARBA00022989"/>
    </source>
</evidence>
<dbReference type="InterPro" id="IPR002898">
    <property type="entry name" value="MotA_ExbB_proton_chnl"/>
</dbReference>
<proteinExistence type="inferred from homology"/>
<feature type="transmembrane region" description="Helical" evidence="9">
    <location>
        <begin position="7"/>
        <end position="28"/>
    </location>
</feature>
<dbReference type="GO" id="GO:0071978">
    <property type="term" value="P:bacterial-type flagellum-dependent swarming motility"/>
    <property type="evidence" value="ECO:0007669"/>
    <property type="project" value="InterPro"/>
</dbReference>
<evidence type="ECO:0000256" key="8">
    <source>
        <dbReference type="ARBA" id="ARBA00023136"/>
    </source>
</evidence>
<keyword evidence="7 9" id="KW-1133">Transmembrane helix</keyword>
<dbReference type="InterPro" id="IPR047055">
    <property type="entry name" value="MotA-like"/>
</dbReference>
<feature type="transmembrane region" description="Helical" evidence="9">
    <location>
        <begin position="181"/>
        <end position="203"/>
    </location>
</feature>
<comment type="subcellular location">
    <subcellularLocation>
        <location evidence="1">Cell membrane</location>
        <topology evidence="1">Multi-pass membrane protein</topology>
    </subcellularLocation>
</comment>
<dbReference type="PROSITE" id="PS01307">
    <property type="entry name" value="MOTA"/>
    <property type="match status" value="1"/>
</dbReference>
<reference evidence="11 12" key="1">
    <citation type="submission" date="2019-03" db="EMBL/GenBank/DDBJ databases">
        <title>Genomic Encyclopedia of Type Strains, Phase IV (KMG-IV): sequencing the most valuable type-strain genomes for metagenomic binning, comparative biology and taxonomic classification.</title>
        <authorList>
            <person name="Goeker M."/>
        </authorList>
    </citation>
    <scope>NUCLEOTIDE SEQUENCE [LARGE SCALE GENOMIC DNA]</scope>
    <source>
        <strain evidence="11 12">DSM 103792</strain>
    </source>
</reference>
<dbReference type="GO" id="GO:0005886">
    <property type="term" value="C:plasma membrane"/>
    <property type="evidence" value="ECO:0007669"/>
    <property type="project" value="UniProtKB-SubCell"/>
</dbReference>
<gene>
    <name evidence="11" type="ORF">EV696_109101</name>
</gene>
<keyword evidence="4" id="KW-1003">Cell membrane</keyword>
<feature type="transmembrane region" description="Helical" evidence="9">
    <location>
        <begin position="147"/>
        <end position="169"/>
    </location>
</feature>
<evidence type="ECO:0000313" key="11">
    <source>
        <dbReference type="EMBL" id="TDQ47697.1"/>
    </source>
</evidence>
<keyword evidence="6" id="KW-0283">Flagellar rotation</keyword>
<dbReference type="InterPro" id="IPR000540">
    <property type="entry name" value="Flag_MotA_CS"/>
</dbReference>